<organism evidence="2 3">
    <name type="scientific">Paracoccidioides lutzii (strain ATCC MYA-826 / Pb01)</name>
    <name type="common">Paracoccidioides brasiliensis</name>
    <dbReference type="NCBI Taxonomy" id="502779"/>
    <lineage>
        <taxon>Eukaryota</taxon>
        <taxon>Fungi</taxon>
        <taxon>Dikarya</taxon>
        <taxon>Ascomycota</taxon>
        <taxon>Pezizomycotina</taxon>
        <taxon>Eurotiomycetes</taxon>
        <taxon>Eurotiomycetidae</taxon>
        <taxon>Onygenales</taxon>
        <taxon>Ajellomycetaceae</taxon>
        <taxon>Paracoccidioides</taxon>
    </lineage>
</organism>
<feature type="compositionally biased region" description="Polar residues" evidence="1">
    <location>
        <begin position="66"/>
        <end position="84"/>
    </location>
</feature>
<evidence type="ECO:0000313" key="2">
    <source>
        <dbReference type="EMBL" id="KGQ01915.1"/>
    </source>
</evidence>
<name>A0A0A2V719_PARBA</name>
<feature type="region of interest" description="Disordered" evidence="1">
    <location>
        <begin position="66"/>
        <end position="85"/>
    </location>
</feature>
<sequence length="148" mass="15532">MAHSQETDLPGASACTLGSRARARARAGARAGAGGHSEILAFVLHNTYWFSPSGVSSEPCWNNTIQYNTSSGPSKQQDATNGQTRRPVDTLHTAAGRWAIQQCHLQCVRGGGLFPHIDTLDTTLPGLVCVALAASPDEATAAHQVPVT</sequence>
<dbReference type="Proteomes" id="UP000002059">
    <property type="component" value="Partially assembled WGS sequence"/>
</dbReference>
<keyword evidence="3" id="KW-1185">Reference proteome</keyword>
<gene>
    <name evidence="2" type="ORF">PAAG_11305</name>
</gene>
<reference evidence="2 3" key="1">
    <citation type="journal article" date="2011" name="PLoS Genet.">
        <title>Comparative genomic analysis of human fungal pathogens causing paracoccidioidomycosis.</title>
        <authorList>
            <person name="Desjardins C.A."/>
            <person name="Champion M.D."/>
            <person name="Holder J.W."/>
            <person name="Muszewska A."/>
            <person name="Goldberg J."/>
            <person name="Bailao A.M."/>
            <person name="Brigido M.M."/>
            <person name="Ferreira M.E."/>
            <person name="Garcia A.M."/>
            <person name="Grynberg M."/>
            <person name="Gujja S."/>
            <person name="Heiman D.I."/>
            <person name="Henn M.R."/>
            <person name="Kodira C.D."/>
            <person name="Leon-Narvaez H."/>
            <person name="Longo L.V."/>
            <person name="Ma L.J."/>
            <person name="Malavazi I."/>
            <person name="Matsuo A.L."/>
            <person name="Morais F.V."/>
            <person name="Pereira M."/>
            <person name="Rodriguez-Brito S."/>
            <person name="Sakthikumar S."/>
            <person name="Salem-Izacc S.M."/>
            <person name="Sykes S.M."/>
            <person name="Teixeira M.M."/>
            <person name="Vallejo M.C."/>
            <person name="Walter M.E."/>
            <person name="Yandava C."/>
            <person name="Young S."/>
            <person name="Zeng Q."/>
            <person name="Zucker J."/>
            <person name="Felipe M.S."/>
            <person name="Goldman G.H."/>
            <person name="Haas B.J."/>
            <person name="McEwen J.G."/>
            <person name="Nino-Vega G."/>
            <person name="Puccia R."/>
            <person name="San-Blas G."/>
            <person name="Soares C.M."/>
            <person name="Birren B.W."/>
            <person name="Cuomo C.A."/>
        </authorList>
    </citation>
    <scope>NUCLEOTIDE SEQUENCE [LARGE SCALE GENOMIC DNA]</scope>
    <source>
        <strain evidence="3">ATCC MYA-826 / Pb01</strain>
    </source>
</reference>
<dbReference type="EMBL" id="KN293994">
    <property type="protein sequence ID" value="KGQ01915.1"/>
    <property type="molecule type" value="Genomic_DNA"/>
</dbReference>
<dbReference type="VEuPathDB" id="FungiDB:PAAG_11305"/>
<protein>
    <submittedName>
        <fullName evidence="2">Uncharacterized protein</fullName>
    </submittedName>
</protein>
<dbReference type="KEGG" id="pbl:PAAG_11305"/>
<evidence type="ECO:0000313" key="3">
    <source>
        <dbReference type="Proteomes" id="UP000002059"/>
    </source>
</evidence>
<evidence type="ECO:0000256" key="1">
    <source>
        <dbReference type="SAM" id="MobiDB-lite"/>
    </source>
</evidence>
<dbReference type="HOGENOM" id="CLU_1759367_0_0_1"/>
<accession>A0A0A2V719</accession>
<proteinExistence type="predicted"/>
<dbReference type="AlphaFoldDB" id="A0A0A2V719"/>
<dbReference type="RefSeq" id="XP_015703399.1">
    <property type="nucleotide sequence ID" value="XM_015846977.1"/>
</dbReference>
<dbReference type="GeneID" id="26970355"/>